<dbReference type="EMBL" id="BAABKP010000001">
    <property type="protein sequence ID" value="GAA4793549.1"/>
    <property type="molecule type" value="Genomic_DNA"/>
</dbReference>
<proteinExistence type="predicted"/>
<dbReference type="Proteomes" id="UP001500187">
    <property type="component" value="Unassembled WGS sequence"/>
</dbReference>
<accession>A0ABP9BEV2</accession>
<evidence type="ECO:0000313" key="2">
    <source>
        <dbReference type="Proteomes" id="UP001500187"/>
    </source>
</evidence>
<evidence type="ECO:0000313" key="1">
    <source>
        <dbReference type="EMBL" id="GAA4793549.1"/>
    </source>
</evidence>
<gene>
    <name evidence="1" type="ORF">GCM10023352_10360</name>
</gene>
<protein>
    <submittedName>
        <fullName evidence="1">Uncharacterized protein</fullName>
    </submittedName>
</protein>
<keyword evidence="2" id="KW-1185">Reference proteome</keyword>
<sequence length="67" mass="7335">MSQILSYGPLTHSRCIDCNQETLAGTYNLRTSLPLGNGLDAVLDSCFGYKKVGARNYLEPDTNLLVI</sequence>
<name>A0ABP9BEV2_9MICC</name>
<reference evidence="2" key="1">
    <citation type="journal article" date="2019" name="Int. J. Syst. Evol. Microbiol.">
        <title>The Global Catalogue of Microorganisms (GCM) 10K type strain sequencing project: providing services to taxonomists for standard genome sequencing and annotation.</title>
        <authorList>
            <consortium name="The Broad Institute Genomics Platform"/>
            <consortium name="The Broad Institute Genome Sequencing Center for Infectious Disease"/>
            <person name="Wu L."/>
            <person name="Ma J."/>
        </authorList>
    </citation>
    <scope>NUCLEOTIDE SEQUENCE [LARGE SCALE GENOMIC DNA]</scope>
    <source>
        <strain evidence="2">JCM 18541</strain>
    </source>
</reference>
<organism evidence="1 2">
    <name type="scientific">Rothia endophytica</name>
    <dbReference type="NCBI Taxonomy" id="1324766"/>
    <lineage>
        <taxon>Bacteria</taxon>
        <taxon>Bacillati</taxon>
        <taxon>Actinomycetota</taxon>
        <taxon>Actinomycetes</taxon>
        <taxon>Micrococcales</taxon>
        <taxon>Micrococcaceae</taxon>
        <taxon>Rothia</taxon>
    </lineage>
</organism>
<comment type="caution">
    <text evidence="1">The sequence shown here is derived from an EMBL/GenBank/DDBJ whole genome shotgun (WGS) entry which is preliminary data.</text>
</comment>